<organism evidence="2 3">
    <name type="scientific">Pipistrellus nathusii</name>
    <name type="common">Nathusius' pipistrelle</name>
    <dbReference type="NCBI Taxonomy" id="59473"/>
    <lineage>
        <taxon>Eukaryota</taxon>
        <taxon>Metazoa</taxon>
        <taxon>Chordata</taxon>
        <taxon>Craniata</taxon>
        <taxon>Vertebrata</taxon>
        <taxon>Euteleostomi</taxon>
        <taxon>Mammalia</taxon>
        <taxon>Eutheria</taxon>
        <taxon>Laurasiatheria</taxon>
        <taxon>Chiroptera</taxon>
        <taxon>Yangochiroptera</taxon>
        <taxon>Vespertilionidae</taxon>
        <taxon>Pipistrellus</taxon>
    </lineage>
</organism>
<keyword evidence="3" id="KW-1185">Reference proteome</keyword>
<gene>
    <name evidence="2" type="ORF">MPIPNATIZW_LOCUS15758</name>
</gene>
<feature type="region of interest" description="Disordered" evidence="1">
    <location>
        <begin position="1"/>
        <end position="27"/>
    </location>
</feature>
<name>A0ABP0AAC2_PIPNA</name>
<accession>A0ABP0AAC2</accession>
<proteinExistence type="predicted"/>
<sequence length="144" mass="16591">MHTQRERLGCPVSSDKKNSPGSSKKVKMELPFDPAIPLLRTYPKNSETPMRKNICTPMFIAALLTLAKIWEQPKCPSVDEWIKKKPVVHSHRGILCSSKKRSNPTLCNSMDRTGEHYAKLNKLERERLVSHDLTHMWNLMNKIN</sequence>
<evidence type="ECO:0000313" key="2">
    <source>
        <dbReference type="EMBL" id="CAK6447452.1"/>
    </source>
</evidence>
<evidence type="ECO:0000256" key="1">
    <source>
        <dbReference type="SAM" id="MobiDB-lite"/>
    </source>
</evidence>
<dbReference type="EMBL" id="OY882864">
    <property type="protein sequence ID" value="CAK6447452.1"/>
    <property type="molecule type" value="Genomic_DNA"/>
</dbReference>
<protein>
    <submittedName>
        <fullName evidence="2">Uncharacterized protein</fullName>
    </submittedName>
</protein>
<feature type="compositionally biased region" description="Basic and acidic residues" evidence="1">
    <location>
        <begin position="1"/>
        <end position="18"/>
    </location>
</feature>
<evidence type="ECO:0000313" key="3">
    <source>
        <dbReference type="Proteomes" id="UP001314169"/>
    </source>
</evidence>
<reference evidence="2" key="1">
    <citation type="submission" date="2023-12" db="EMBL/GenBank/DDBJ databases">
        <authorList>
            <person name="Brown T."/>
        </authorList>
    </citation>
    <scope>NUCLEOTIDE SEQUENCE</scope>
</reference>
<dbReference type="Proteomes" id="UP001314169">
    <property type="component" value="Chromosome 7"/>
</dbReference>